<proteinExistence type="predicted"/>
<dbReference type="EMBL" id="FOWC01000013">
    <property type="protein sequence ID" value="SFQ48915.1"/>
    <property type="molecule type" value="Genomic_DNA"/>
</dbReference>
<dbReference type="SUPFAM" id="SSF48452">
    <property type="entry name" value="TPR-like"/>
    <property type="match status" value="1"/>
</dbReference>
<protein>
    <recommendedName>
        <fullName evidence="4">Tetratricopeptide repeat protein</fullName>
    </recommendedName>
</protein>
<gene>
    <name evidence="2" type="ORF">SAMN05421854_113102</name>
</gene>
<name>A0A1I5YXY1_9PSEU</name>
<accession>A0A1I5YXY1</accession>
<dbReference type="RefSeq" id="WP_093576137.1">
    <property type="nucleotide sequence ID" value="NZ_FOWC01000013.1"/>
</dbReference>
<evidence type="ECO:0000313" key="3">
    <source>
        <dbReference type="Proteomes" id="UP000199137"/>
    </source>
</evidence>
<evidence type="ECO:0008006" key="4">
    <source>
        <dbReference type="Google" id="ProtNLM"/>
    </source>
</evidence>
<sequence length="109" mass="12074">MADVLDSLAHIAHHTDAIEHHREALVLYRESGNTYLEADTLEHLGHPHRETGDSGKARAVWQLTLDLFRAQGRFAEVNAVETAPARLGSGLRSRSGPRCGKLDPCPWNQ</sequence>
<feature type="region of interest" description="Disordered" evidence="1">
    <location>
        <begin position="85"/>
        <end position="109"/>
    </location>
</feature>
<dbReference type="InterPro" id="IPR011990">
    <property type="entry name" value="TPR-like_helical_dom_sf"/>
</dbReference>
<reference evidence="2 3" key="1">
    <citation type="submission" date="2016-10" db="EMBL/GenBank/DDBJ databases">
        <authorList>
            <person name="de Groot N.N."/>
        </authorList>
    </citation>
    <scope>NUCLEOTIDE SEQUENCE [LARGE SCALE GENOMIC DNA]</scope>
    <source>
        <strain evidence="2 3">DSM 44637</strain>
    </source>
</reference>
<evidence type="ECO:0000256" key="1">
    <source>
        <dbReference type="SAM" id="MobiDB-lite"/>
    </source>
</evidence>
<dbReference type="Proteomes" id="UP000199137">
    <property type="component" value="Unassembled WGS sequence"/>
</dbReference>
<dbReference type="AlphaFoldDB" id="A0A1I5YXY1"/>
<evidence type="ECO:0000313" key="2">
    <source>
        <dbReference type="EMBL" id="SFQ48915.1"/>
    </source>
</evidence>
<dbReference type="OrthoDB" id="3699892at2"/>
<organism evidence="2 3">
    <name type="scientific">Amycolatopsis rubida</name>
    <dbReference type="NCBI Taxonomy" id="112413"/>
    <lineage>
        <taxon>Bacteria</taxon>
        <taxon>Bacillati</taxon>
        <taxon>Actinomycetota</taxon>
        <taxon>Actinomycetes</taxon>
        <taxon>Pseudonocardiales</taxon>
        <taxon>Pseudonocardiaceae</taxon>
        <taxon>Amycolatopsis</taxon>
    </lineage>
</organism>
<dbReference type="STRING" id="112413.SAMN05421854_113102"/>
<dbReference type="Gene3D" id="1.25.40.10">
    <property type="entry name" value="Tetratricopeptide repeat domain"/>
    <property type="match status" value="1"/>
</dbReference>